<evidence type="ECO:0000313" key="4">
    <source>
        <dbReference type="Proteomes" id="UP000002139"/>
    </source>
</evidence>
<dbReference type="Pfam" id="PF01935">
    <property type="entry name" value="DUF87"/>
    <property type="match status" value="1"/>
</dbReference>
<evidence type="ECO:0000313" key="3">
    <source>
        <dbReference type="EMBL" id="CAN97290.1"/>
    </source>
</evidence>
<feature type="domain" description="AAA+ ATPase" evidence="2">
    <location>
        <begin position="67"/>
        <end position="329"/>
    </location>
</feature>
<name>A9ERF5_SORC5</name>
<dbReference type="PROSITE" id="PS00675">
    <property type="entry name" value="SIGMA54_INTERACT_1"/>
    <property type="match status" value="1"/>
</dbReference>
<dbReference type="STRING" id="448385.sce7121"/>
<keyword evidence="4" id="KW-1185">Reference proteome</keyword>
<dbReference type="SUPFAM" id="SSF52540">
    <property type="entry name" value="P-loop containing nucleoside triphosphate hydrolases"/>
    <property type="match status" value="2"/>
</dbReference>
<dbReference type="InterPro" id="IPR025662">
    <property type="entry name" value="Sigma_54_int_dom_ATP-bd_1"/>
</dbReference>
<feature type="domain" description="AAA+ ATPase" evidence="2">
    <location>
        <begin position="721"/>
        <end position="1053"/>
    </location>
</feature>
<dbReference type="HOGENOM" id="CLU_291001_0_0_7"/>
<sequence>MDTTMTGRDAMLSVFMSNKKKEVFHSVEHRHQIWREDPFDVESVHDRARVQFQRLLSQVTTPPGLEAGRILLLIGESGSGKTHLVRSFRNHVHVNGLGFVGYMQMTTTVLNYGRYLVSNLIDSLDQPYYESLGTTTGLLRLSNAVAARCGDTAAVESLSDNAGLDPDAVIDLVERAADRLISQPRYADLDLDLVRALLFLQRQDPALKKRVVKYLRCEELPERDARHLGGISPKRSEDDAQKLVEHLGRLMWAFDARSLVLCVDQFEDLYQLEDAEARFRRVMASLCAIADQVPSSIIVIACLADYYDVVRTRLTRSTLDRIENDPPPVRLVSGRSAEEVEMIVRQRLRHLYEACDIKRAEGASDPLYPIPPAFVQKLSGLRIRDVLDECRAFRDACVEAGRIVEPPQGKPGPRERDDDDRSTKAAKERIEREWNDFVAQTRDDLPETDAELAELFGWAIRTSADELESGYRFEVHVDGEHIEVRVLIPTSKGLYRLGEELLLAFCNKAPQGGGFRAQLDAAVKRAKHRIPVLIRCGEFPSGPRSAQALADIIKSKGGRKAVVEDSDWRKVAAFRRFREAQQRQEHFMEWLREENHLSRLLPLIHVLDLDHLDRFDGEPAAGGEASAPSPTPAPRSKADNPRTPARAAAPPEHRAPTSQKNEAIRASAFGVPEGDGSSTLKSPAAQASTNDSVPRDTSGAIALGVTGELVAQQLTVDVEALTAHAAFLGSTGSGKTTLALNVIEQLLLRGVPAILVDRKGDLAAYARSAPWQERHADPVLDDRRRALRERLDVALFTPGHREGRPLGISLMPRGLGTLKDLDRDQAAGYAAQALGDMLGYKDTRKDKALRVILIQAFRLCAAHGEAERLDLELLIALIANEDPALVASLGRLDTRLFKELVQHLETLKLGSSELLSSSGDQLDADLLLGLGQHARPGRTRLSIVNTKFLGDNARILFWVSQLLLSLTRWVTRAPSPQLQAVVLFDEADVYLPAQSQPATKGPMENLLRRARSGGLGILLATQSPGDLDYKCRDNVRSWFAGRITQSVALEKMKPLLSEARVNVSARIPGQRPGEFHLLQDGRVTSFRAHRSFLQAEQVPEDEILTLASQRKAALAT</sequence>
<dbReference type="KEGG" id="scl:sce7121"/>
<dbReference type="RefSeq" id="WP_012239729.1">
    <property type="nucleotide sequence ID" value="NC_010162.1"/>
</dbReference>
<dbReference type="eggNOG" id="COG0433">
    <property type="taxonomic scope" value="Bacteria"/>
</dbReference>
<feature type="compositionally biased region" description="Polar residues" evidence="1">
    <location>
        <begin position="676"/>
        <end position="692"/>
    </location>
</feature>
<protein>
    <recommendedName>
        <fullName evidence="2">AAA+ ATPase domain-containing protein</fullName>
    </recommendedName>
</protein>
<gene>
    <name evidence="3" type="ordered locus">sce7121</name>
</gene>
<dbReference type="AlphaFoldDB" id="A9ERF5"/>
<dbReference type="Gene3D" id="3.40.50.300">
    <property type="entry name" value="P-loop containing nucleotide triphosphate hydrolases"/>
    <property type="match status" value="2"/>
</dbReference>
<dbReference type="PANTHER" id="PTHR30121">
    <property type="entry name" value="UNCHARACTERIZED PROTEIN YJGR-RELATED"/>
    <property type="match status" value="1"/>
</dbReference>
<feature type="compositionally biased region" description="Low complexity" evidence="1">
    <location>
        <begin position="641"/>
        <end position="650"/>
    </location>
</feature>
<dbReference type="CDD" id="cd01127">
    <property type="entry name" value="TrwB_TraG_TraD_VirD4"/>
    <property type="match status" value="1"/>
</dbReference>
<dbReference type="Proteomes" id="UP000002139">
    <property type="component" value="Chromosome"/>
</dbReference>
<dbReference type="PANTHER" id="PTHR30121:SF6">
    <property type="entry name" value="SLR6007 PROTEIN"/>
    <property type="match status" value="1"/>
</dbReference>
<dbReference type="InterPro" id="IPR051162">
    <property type="entry name" value="T4SS_component"/>
</dbReference>
<proteinExistence type="predicted"/>
<feature type="region of interest" description="Disordered" evidence="1">
    <location>
        <begin position="617"/>
        <end position="696"/>
    </location>
</feature>
<feature type="compositionally biased region" description="Basic and acidic residues" evidence="1">
    <location>
        <begin position="412"/>
        <end position="426"/>
    </location>
</feature>
<evidence type="ECO:0000259" key="2">
    <source>
        <dbReference type="SMART" id="SM00382"/>
    </source>
</evidence>
<reference evidence="3 4" key="1">
    <citation type="journal article" date="2007" name="Nat. Biotechnol.">
        <title>Complete genome sequence of the myxobacterium Sorangium cellulosum.</title>
        <authorList>
            <person name="Schneiker S."/>
            <person name="Perlova O."/>
            <person name="Kaiser O."/>
            <person name="Gerth K."/>
            <person name="Alici A."/>
            <person name="Altmeyer M.O."/>
            <person name="Bartels D."/>
            <person name="Bekel T."/>
            <person name="Beyer S."/>
            <person name="Bode E."/>
            <person name="Bode H.B."/>
            <person name="Bolten C.J."/>
            <person name="Choudhuri J.V."/>
            <person name="Doss S."/>
            <person name="Elnakady Y.A."/>
            <person name="Frank B."/>
            <person name="Gaigalat L."/>
            <person name="Goesmann A."/>
            <person name="Groeger C."/>
            <person name="Gross F."/>
            <person name="Jelsbak L."/>
            <person name="Jelsbak L."/>
            <person name="Kalinowski J."/>
            <person name="Kegler C."/>
            <person name="Knauber T."/>
            <person name="Konietzny S."/>
            <person name="Kopp M."/>
            <person name="Krause L."/>
            <person name="Krug D."/>
            <person name="Linke B."/>
            <person name="Mahmud T."/>
            <person name="Martinez-Arias R."/>
            <person name="McHardy A.C."/>
            <person name="Merai M."/>
            <person name="Meyer F."/>
            <person name="Mormann S."/>
            <person name="Munoz-Dorado J."/>
            <person name="Perez J."/>
            <person name="Pradella S."/>
            <person name="Rachid S."/>
            <person name="Raddatz G."/>
            <person name="Rosenau F."/>
            <person name="Rueckert C."/>
            <person name="Sasse F."/>
            <person name="Scharfe M."/>
            <person name="Schuster S.C."/>
            <person name="Suen G."/>
            <person name="Treuner-Lange A."/>
            <person name="Velicer G.J."/>
            <person name="Vorholter F.-J."/>
            <person name="Weissman K.J."/>
            <person name="Welch R.D."/>
            <person name="Wenzel S.C."/>
            <person name="Whitworth D.E."/>
            <person name="Wilhelm S."/>
            <person name="Wittmann C."/>
            <person name="Bloecker H."/>
            <person name="Puehler A."/>
            <person name="Mueller R."/>
        </authorList>
    </citation>
    <scope>NUCLEOTIDE SEQUENCE [LARGE SCALE GENOMIC DNA]</scope>
    <source>
        <strain evidence="4">So ce56</strain>
    </source>
</reference>
<dbReference type="SMART" id="SM00382">
    <property type="entry name" value="AAA"/>
    <property type="match status" value="2"/>
</dbReference>
<dbReference type="EMBL" id="AM746676">
    <property type="protein sequence ID" value="CAN97290.1"/>
    <property type="molecule type" value="Genomic_DNA"/>
</dbReference>
<accession>A9ERF5</accession>
<dbReference type="InterPro" id="IPR002789">
    <property type="entry name" value="HerA_central"/>
</dbReference>
<organism evidence="3 4">
    <name type="scientific">Sorangium cellulosum (strain So ce56)</name>
    <name type="common">Polyangium cellulosum (strain So ce56)</name>
    <dbReference type="NCBI Taxonomy" id="448385"/>
    <lineage>
        <taxon>Bacteria</taxon>
        <taxon>Pseudomonadati</taxon>
        <taxon>Myxococcota</taxon>
        <taxon>Polyangia</taxon>
        <taxon>Polyangiales</taxon>
        <taxon>Polyangiaceae</taxon>
        <taxon>Sorangium</taxon>
    </lineage>
</organism>
<feature type="compositionally biased region" description="Low complexity" evidence="1">
    <location>
        <begin position="618"/>
        <end position="628"/>
    </location>
</feature>
<evidence type="ECO:0000256" key="1">
    <source>
        <dbReference type="SAM" id="MobiDB-lite"/>
    </source>
</evidence>
<dbReference type="InterPro" id="IPR003593">
    <property type="entry name" value="AAA+_ATPase"/>
</dbReference>
<feature type="region of interest" description="Disordered" evidence="1">
    <location>
        <begin position="403"/>
        <end position="426"/>
    </location>
</feature>
<dbReference type="InterPro" id="IPR027417">
    <property type="entry name" value="P-loop_NTPase"/>
</dbReference>